<dbReference type="AlphaFoldDB" id="V4A5V5"/>
<dbReference type="CTD" id="20240063"/>
<dbReference type="OrthoDB" id="6152074at2759"/>
<feature type="region of interest" description="Disordered" evidence="1">
    <location>
        <begin position="1"/>
        <end position="58"/>
    </location>
</feature>
<dbReference type="PANTHER" id="PTHR47272:SF1">
    <property type="entry name" value="PIGGYBAC TRANSPOSABLE ELEMENT-DERIVED PROTEIN 3-LIKE"/>
    <property type="match status" value="1"/>
</dbReference>
<dbReference type="HOGENOM" id="CLU_994946_0_0_1"/>
<evidence type="ECO:0000313" key="3">
    <source>
        <dbReference type="EMBL" id="ESO88661.1"/>
    </source>
</evidence>
<sequence length="280" mass="31674">MAARKHMDEREIQEIFACSADENDSTDGDDSTADADYDPKKVADSSSSCDEGSANTRKDQIRTARGNRVSGCPLKTEKELKTRGTYDFYVENSLNVVCCRWMDTKAVTLMSSFVGPDPLDKCKRWDKTSKEHKEVDRPSMVKEYNAHMGGVDMLDAHLARCEPAQDLPVVNKQFPATQIEDGIRPTGVTRQSGKQYINSRGNIQQARSLKNKKDCTKCKFKCSLHITDTDRLKIFTEFWTLDDIEKLYFFGKTTVQEATKQNKKMANQVVNVIVYATVSH</sequence>
<feature type="compositionally biased region" description="Acidic residues" evidence="1">
    <location>
        <begin position="21"/>
        <end position="36"/>
    </location>
</feature>
<dbReference type="Pfam" id="PF13843">
    <property type="entry name" value="DDE_Tnp_1_7"/>
    <property type="match status" value="1"/>
</dbReference>
<gene>
    <name evidence="3" type="ORF">LOTGIDRAFT_165446</name>
</gene>
<evidence type="ECO:0000256" key="1">
    <source>
        <dbReference type="SAM" id="MobiDB-lite"/>
    </source>
</evidence>
<protein>
    <recommendedName>
        <fullName evidence="2">PiggyBac transposable element-derived protein domain-containing protein</fullName>
    </recommendedName>
</protein>
<dbReference type="EMBL" id="KB202656">
    <property type="protein sequence ID" value="ESO88661.1"/>
    <property type="molecule type" value="Genomic_DNA"/>
</dbReference>
<proteinExistence type="predicted"/>
<dbReference type="RefSeq" id="XP_009060709.1">
    <property type="nucleotide sequence ID" value="XM_009062461.1"/>
</dbReference>
<feature type="domain" description="PiggyBac transposable element-derived protein" evidence="2">
    <location>
        <begin position="65"/>
        <end position="161"/>
    </location>
</feature>
<dbReference type="GeneID" id="20240063"/>
<name>V4A5V5_LOTGI</name>
<feature type="compositionally biased region" description="Basic and acidic residues" evidence="1">
    <location>
        <begin position="1"/>
        <end position="13"/>
    </location>
</feature>
<reference evidence="3 4" key="1">
    <citation type="journal article" date="2013" name="Nature">
        <title>Insights into bilaterian evolution from three spiralian genomes.</title>
        <authorList>
            <person name="Simakov O."/>
            <person name="Marletaz F."/>
            <person name="Cho S.J."/>
            <person name="Edsinger-Gonzales E."/>
            <person name="Havlak P."/>
            <person name="Hellsten U."/>
            <person name="Kuo D.H."/>
            <person name="Larsson T."/>
            <person name="Lv J."/>
            <person name="Arendt D."/>
            <person name="Savage R."/>
            <person name="Osoegawa K."/>
            <person name="de Jong P."/>
            <person name="Grimwood J."/>
            <person name="Chapman J.A."/>
            <person name="Shapiro H."/>
            <person name="Aerts A."/>
            <person name="Otillar R.P."/>
            <person name="Terry A.Y."/>
            <person name="Boore J.L."/>
            <person name="Grigoriev I.V."/>
            <person name="Lindberg D.R."/>
            <person name="Seaver E.C."/>
            <person name="Weisblat D.A."/>
            <person name="Putnam N.H."/>
            <person name="Rokhsar D.S."/>
        </authorList>
    </citation>
    <scope>NUCLEOTIDE SEQUENCE [LARGE SCALE GENOMIC DNA]</scope>
</reference>
<feature type="compositionally biased region" description="Polar residues" evidence="1">
    <location>
        <begin position="44"/>
        <end position="55"/>
    </location>
</feature>
<dbReference type="InterPro" id="IPR029526">
    <property type="entry name" value="PGBD"/>
</dbReference>
<dbReference type="Proteomes" id="UP000030746">
    <property type="component" value="Unassembled WGS sequence"/>
</dbReference>
<accession>V4A5V5</accession>
<dbReference type="KEGG" id="lgi:LOTGIDRAFT_165446"/>
<evidence type="ECO:0000313" key="4">
    <source>
        <dbReference type="Proteomes" id="UP000030746"/>
    </source>
</evidence>
<organism evidence="3 4">
    <name type="scientific">Lottia gigantea</name>
    <name type="common">Giant owl limpet</name>
    <dbReference type="NCBI Taxonomy" id="225164"/>
    <lineage>
        <taxon>Eukaryota</taxon>
        <taxon>Metazoa</taxon>
        <taxon>Spiralia</taxon>
        <taxon>Lophotrochozoa</taxon>
        <taxon>Mollusca</taxon>
        <taxon>Gastropoda</taxon>
        <taxon>Patellogastropoda</taxon>
        <taxon>Lottioidea</taxon>
        <taxon>Lottiidae</taxon>
        <taxon>Lottia</taxon>
    </lineage>
</organism>
<evidence type="ECO:0000259" key="2">
    <source>
        <dbReference type="Pfam" id="PF13843"/>
    </source>
</evidence>
<dbReference type="PANTHER" id="PTHR47272">
    <property type="entry name" value="DDE_TNP_1_7 DOMAIN-CONTAINING PROTEIN"/>
    <property type="match status" value="1"/>
</dbReference>
<keyword evidence="4" id="KW-1185">Reference proteome</keyword>